<accession>A0A066RMI7</accession>
<dbReference type="EMBL" id="JMIB01000034">
    <property type="protein sequence ID" value="KDM90326.1"/>
    <property type="molecule type" value="Genomic_DNA"/>
</dbReference>
<dbReference type="AlphaFoldDB" id="A0A066RMI7"/>
<keyword evidence="2" id="KW-1185">Reference proteome</keyword>
<organism evidence="1 2">
    <name type="scientific">Photobacterium galatheae</name>
    <dbReference type="NCBI Taxonomy" id="1654360"/>
    <lineage>
        <taxon>Bacteria</taxon>
        <taxon>Pseudomonadati</taxon>
        <taxon>Pseudomonadota</taxon>
        <taxon>Gammaproteobacteria</taxon>
        <taxon>Vibrionales</taxon>
        <taxon>Vibrionaceae</taxon>
        <taxon>Photobacterium</taxon>
    </lineage>
</organism>
<proteinExistence type="predicted"/>
<name>A0A066RMI7_9GAMM</name>
<gene>
    <name evidence="1" type="ORF">EA58_17680</name>
</gene>
<evidence type="ECO:0000313" key="1">
    <source>
        <dbReference type="EMBL" id="KDM90326.1"/>
    </source>
</evidence>
<comment type="caution">
    <text evidence="1">The sequence shown here is derived from an EMBL/GenBank/DDBJ whole genome shotgun (WGS) entry which is preliminary data.</text>
</comment>
<sequence length="125" mass="13426">MAGEITFWEGNGGTQDQVGNTLSGGKNYNIDCQDGDYGFSNDEARSLKLQNIPSGITIIKVYDSPSASESDDWARITIMGPVSAATVGTFNSGGEYADGKVKCESYYNNGLDGKISKIFIDYIPM</sequence>
<protein>
    <submittedName>
        <fullName evidence="1">Uncharacterized protein</fullName>
    </submittedName>
</protein>
<dbReference type="OrthoDB" id="6402666at2"/>
<dbReference type="STRING" id="1654360.EA58_17680"/>
<evidence type="ECO:0000313" key="2">
    <source>
        <dbReference type="Proteomes" id="UP000027192"/>
    </source>
</evidence>
<reference evidence="1 2" key="1">
    <citation type="submission" date="2014-04" db="EMBL/GenBank/DDBJ databases">
        <title>Draft genome sequence of Photobacterium halotolerans S2753: a solonamide, ngercheumicin and holomycin producer.</title>
        <authorList>
            <person name="Machado H.R."/>
            <person name="Gram L."/>
        </authorList>
    </citation>
    <scope>NUCLEOTIDE SEQUENCE [LARGE SCALE GENOMIC DNA]</scope>
    <source>
        <strain evidence="1 2">S2753</strain>
    </source>
</reference>
<dbReference type="Proteomes" id="UP000027192">
    <property type="component" value="Unassembled WGS sequence"/>
</dbReference>
<dbReference type="RefSeq" id="WP_051642168.1">
    <property type="nucleotide sequence ID" value="NZ_JAGSGC010000014.1"/>
</dbReference>